<dbReference type="GO" id="GO:0006629">
    <property type="term" value="P:lipid metabolic process"/>
    <property type="evidence" value="ECO:0007669"/>
    <property type="project" value="InterPro"/>
</dbReference>
<dbReference type="SMART" id="SM00869">
    <property type="entry name" value="Autotransporter"/>
    <property type="match status" value="1"/>
</dbReference>
<dbReference type="PIRSF" id="PIRSF037375">
    <property type="entry name" value="Autotrns_EstA"/>
    <property type="match status" value="1"/>
</dbReference>
<evidence type="ECO:0000259" key="6">
    <source>
        <dbReference type="PROSITE" id="PS51208"/>
    </source>
</evidence>
<organism evidence="7 8">
    <name type="scientific">Moraxella bovoculi 237</name>
    <dbReference type="NCBI Taxonomy" id="743974"/>
    <lineage>
        <taxon>Bacteria</taxon>
        <taxon>Pseudomonadati</taxon>
        <taxon>Pseudomonadota</taxon>
        <taxon>Gammaproteobacteria</taxon>
        <taxon>Moraxellales</taxon>
        <taxon>Moraxellaceae</taxon>
        <taxon>Moraxella</taxon>
    </lineage>
</organism>
<dbReference type="eggNOG" id="COG3240">
    <property type="taxonomic scope" value="Bacteria"/>
</dbReference>
<dbReference type="InterPro" id="IPR036514">
    <property type="entry name" value="SGNH_hydro_sf"/>
</dbReference>
<dbReference type="InterPro" id="IPR001087">
    <property type="entry name" value="GDSL"/>
</dbReference>
<dbReference type="Gene3D" id="3.40.50.1110">
    <property type="entry name" value="SGNH hydrolase"/>
    <property type="match status" value="1"/>
</dbReference>
<dbReference type="Proteomes" id="UP000035860">
    <property type="component" value="Unassembled WGS sequence"/>
</dbReference>
<dbReference type="InterPro" id="IPR036709">
    <property type="entry name" value="Autotransporte_beta_dom_sf"/>
</dbReference>
<dbReference type="InterPro" id="IPR051058">
    <property type="entry name" value="GDSL_Est/Lipase"/>
</dbReference>
<keyword evidence="2 5" id="KW-0732">Signal</keyword>
<protein>
    <submittedName>
        <fullName evidence="7">Adherence protein McaP</fullName>
    </submittedName>
</protein>
<comment type="caution">
    <text evidence="7">The sequence shown here is derived from an EMBL/GenBank/DDBJ whole genome shotgun (WGS) entry which is preliminary data.</text>
</comment>
<sequence length="608" mass="65545">MPKHALIKRSAIAAALAFSLYAPTSYANYSQLVIFGDSLSDTGNLASQINTNPILSSFTGTPGSSFTTNPDTTWAGTLAKSYGLTADPNDNKTLAGTNYAVGGAKADKDETTAFNMIAIPSVRQQMDNYFANNQKADPSALYAVWIGANDLLAASSKPTTEALAEIQATSLSQANSINRLHEAGATQILVPNLPDVGITPRAVADPSIAQPATLAATVYNSTLFSQLNTLEANVIPANTFALLQEAVANKEKFGFTNVSGFACQNLNNLISSLGCLEGNWQITEPTANETYAFADDIHPSGRTHRILAQYYQNIIDAPAQITSLPAQLIRTGSAKDRQLNRRMDTLDSHTHSLWADVSGSQDADPIVTLGFDNAGQHRNTGFYLSHQEQDDHLGSTMSATTKAVGAGLYHRQKFGNVQLKANVGIDRLSIDTNRHIVWDGAPRAHTSETNGRRTHAGLQIGYQLGNSVTYRPYIGVNAQKLRVGDITENNPNLSTAMRFNKQTQKSLQGELGLDLQYSLNDKADLYGGVSVSREFNDDERIVTASLPSIREYTRGFNTIIKGEKDTYAHAHLGAKYKFGNANLNASIAADRIDGDTDVGGLIGMQMKF</sequence>
<dbReference type="PANTHER" id="PTHR45648:SF22">
    <property type="entry name" value="GDSL LIPASE_ACYLHYDROLASE FAMILY PROTEIN (AFU_ORTHOLOGUE AFUA_4G14700)"/>
    <property type="match status" value="1"/>
</dbReference>
<keyword evidence="8" id="KW-1185">Reference proteome</keyword>
<dbReference type="PROSITE" id="PS01098">
    <property type="entry name" value="LIPASE_GDSL_SER"/>
    <property type="match status" value="1"/>
</dbReference>
<dbReference type="PANTHER" id="PTHR45648">
    <property type="entry name" value="GDSL LIPASE/ACYLHYDROLASE FAMILY PROTEIN (AFU_ORTHOLOGUE AFUA_4G14700)"/>
    <property type="match status" value="1"/>
</dbReference>
<evidence type="ECO:0000256" key="2">
    <source>
        <dbReference type="ARBA" id="ARBA00022729"/>
    </source>
</evidence>
<feature type="domain" description="Autotransporter" evidence="6">
    <location>
        <begin position="334"/>
        <end position="608"/>
    </location>
</feature>
<dbReference type="InterPro" id="IPR008265">
    <property type="entry name" value="Lipase_GDSL_AS"/>
</dbReference>
<dbReference type="Gene3D" id="2.40.128.130">
    <property type="entry name" value="Autotransporter beta-domain"/>
    <property type="match status" value="1"/>
</dbReference>
<dbReference type="InterPro" id="IPR005546">
    <property type="entry name" value="Autotransporte_beta"/>
</dbReference>
<comment type="similarity">
    <text evidence="1">Belongs to the 'GDSL' lipolytic enzyme family.</text>
</comment>
<gene>
    <name evidence="7" type="ORF">MBO_06027</name>
</gene>
<dbReference type="InterPro" id="IPR017186">
    <property type="entry name" value="Lipase_autotranspt_EstA"/>
</dbReference>
<proteinExistence type="inferred from homology"/>
<dbReference type="EMBL" id="AOMT01000023">
    <property type="protein sequence ID" value="KDN25071.1"/>
    <property type="molecule type" value="Genomic_DNA"/>
</dbReference>
<dbReference type="OrthoDB" id="5292073at2"/>
<dbReference type="CDD" id="cd01847">
    <property type="entry name" value="Triacylglycerol_lipase_like"/>
    <property type="match status" value="1"/>
</dbReference>
<evidence type="ECO:0000256" key="4">
    <source>
        <dbReference type="PIRSR" id="PIRSR037375-1"/>
    </source>
</evidence>
<reference evidence="7 8" key="1">
    <citation type="journal article" date="2014" name="Genome Announc.">
        <title>Draft Genome Sequence of Moraxella bovoculi Strain 237T (ATCC BAA-1259T) Isolated from a Calf with Infectious Bovine Keratoconjunctivitis.</title>
        <authorList>
            <person name="Calcutt M.J."/>
            <person name="Foecking M.F."/>
            <person name="Martin N.T."/>
            <person name="Mhlanga-Mutangadura T."/>
            <person name="Reilly T.J."/>
        </authorList>
    </citation>
    <scope>NUCLEOTIDE SEQUENCE [LARGE SCALE GENOMIC DNA]</scope>
    <source>
        <strain evidence="7 8">237</strain>
    </source>
</reference>
<dbReference type="RefSeq" id="WP_052585335.1">
    <property type="nucleotide sequence ID" value="NZ_AOMT01000023.1"/>
</dbReference>
<dbReference type="Pfam" id="PF00657">
    <property type="entry name" value="Lipase_GDSL"/>
    <property type="match status" value="1"/>
</dbReference>
<feature type="active site" evidence="4">
    <location>
        <position position="298"/>
    </location>
</feature>
<evidence type="ECO:0000256" key="5">
    <source>
        <dbReference type="SAM" id="SignalP"/>
    </source>
</evidence>
<feature type="signal peptide" evidence="5">
    <location>
        <begin position="1"/>
        <end position="27"/>
    </location>
</feature>
<evidence type="ECO:0000256" key="3">
    <source>
        <dbReference type="ARBA" id="ARBA00022801"/>
    </source>
</evidence>
<accession>A0A066UCD2</accession>
<evidence type="ECO:0000313" key="8">
    <source>
        <dbReference type="Proteomes" id="UP000035860"/>
    </source>
</evidence>
<dbReference type="eggNOG" id="COG3468">
    <property type="taxonomic scope" value="Bacteria"/>
</dbReference>
<keyword evidence="3" id="KW-0378">Hydrolase</keyword>
<evidence type="ECO:0000313" key="7">
    <source>
        <dbReference type="EMBL" id="KDN25071.1"/>
    </source>
</evidence>
<dbReference type="SUPFAM" id="SSF103515">
    <property type="entry name" value="Autotransporter"/>
    <property type="match status" value="1"/>
</dbReference>
<name>A0A066UCD2_9GAMM</name>
<dbReference type="Pfam" id="PF03797">
    <property type="entry name" value="Autotransporter"/>
    <property type="match status" value="1"/>
</dbReference>
<dbReference type="AlphaFoldDB" id="A0A066UCD2"/>
<feature type="chain" id="PRO_5001631975" evidence="5">
    <location>
        <begin position="28"/>
        <end position="608"/>
    </location>
</feature>
<dbReference type="SUPFAM" id="SSF52266">
    <property type="entry name" value="SGNH hydrolase"/>
    <property type="match status" value="1"/>
</dbReference>
<dbReference type="PROSITE" id="PS51208">
    <property type="entry name" value="AUTOTRANSPORTER"/>
    <property type="match status" value="1"/>
</dbReference>
<feature type="active site" description="Nucleophile" evidence="4">
    <location>
        <position position="38"/>
    </location>
</feature>
<dbReference type="GO" id="GO:0016298">
    <property type="term" value="F:lipase activity"/>
    <property type="evidence" value="ECO:0007669"/>
    <property type="project" value="InterPro"/>
</dbReference>
<evidence type="ECO:0000256" key="1">
    <source>
        <dbReference type="ARBA" id="ARBA00008668"/>
    </source>
</evidence>
<feature type="active site" evidence="4">
    <location>
        <position position="295"/>
    </location>
</feature>